<name>A0ABD3M3R9_9STRA</name>
<proteinExistence type="predicted"/>
<reference evidence="1 2" key="1">
    <citation type="submission" date="2024-10" db="EMBL/GenBank/DDBJ databases">
        <title>Updated reference genomes for cyclostephanoid diatoms.</title>
        <authorList>
            <person name="Roberts W.R."/>
            <person name="Alverson A.J."/>
        </authorList>
    </citation>
    <scope>NUCLEOTIDE SEQUENCE [LARGE SCALE GENOMIC DNA]</scope>
    <source>
        <strain evidence="1 2">AJA232-27</strain>
    </source>
</reference>
<dbReference type="AlphaFoldDB" id="A0ABD3M3R9"/>
<dbReference type="Proteomes" id="UP001530293">
    <property type="component" value="Unassembled WGS sequence"/>
</dbReference>
<accession>A0ABD3M3R9</accession>
<evidence type="ECO:0000313" key="2">
    <source>
        <dbReference type="Proteomes" id="UP001530293"/>
    </source>
</evidence>
<evidence type="ECO:0000313" key="1">
    <source>
        <dbReference type="EMBL" id="KAL3757493.1"/>
    </source>
</evidence>
<dbReference type="EMBL" id="JALLBG020000264">
    <property type="protein sequence ID" value="KAL3757493.1"/>
    <property type="molecule type" value="Genomic_DNA"/>
</dbReference>
<protein>
    <submittedName>
        <fullName evidence="1">Uncharacterized protein</fullName>
    </submittedName>
</protein>
<gene>
    <name evidence="1" type="ORF">ACHAWU_000890</name>
</gene>
<sequence length="89" mass="9425">MITNDHSSATIIHNASNHTMIVFQERAPTGTYSNIQVLQPGEAVIMTQHQFAGGIGGGTISGIGNVANRGLTLGTPHPTPNLQIPCHRR</sequence>
<keyword evidence="2" id="KW-1185">Reference proteome</keyword>
<comment type="caution">
    <text evidence="1">The sequence shown here is derived from an EMBL/GenBank/DDBJ whole genome shotgun (WGS) entry which is preliminary data.</text>
</comment>
<organism evidence="1 2">
    <name type="scientific">Discostella pseudostelligera</name>
    <dbReference type="NCBI Taxonomy" id="259834"/>
    <lineage>
        <taxon>Eukaryota</taxon>
        <taxon>Sar</taxon>
        <taxon>Stramenopiles</taxon>
        <taxon>Ochrophyta</taxon>
        <taxon>Bacillariophyta</taxon>
        <taxon>Coscinodiscophyceae</taxon>
        <taxon>Thalassiosirophycidae</taxon>
        <taxon>Stephanodiscales</taxon>
        <taxon>Stephanodiscaceae</taxon>
        <taxon>Discostella</taxon>
    </lineage>
</organism>